<protein>
    <submittedName>
        <fullName evidence="3">Uncharacterized protein</fullName>
    </submittedName>
</protein>
<dbReference type="AlphaFoldDB" id="A0AAV6YSB4"/>
<feature type="chain" id="PRO_5043876937" evidence="2">
    <location>
        <begin position="22"/>
        <end position="159"/>
    </location>
</feature>
<feature type="transmembrane region" description="Helical" evidence="1">
    <location>
        <begin position="93"/>
        <end position="115"/>
    </location>
</feature>
<feature type="signal peptide" evidence="2">
    <location>
        <begin position="1"/>
        <end position="21"/>
    </location>
</feature>
<evidence type="ECO:0000256" key="1">
    <source>
        <dbReference type="SAM" id="Phobius"/>
    </source>
</evidence>
<keyword evidence="1" id="KW-1133">Transmembrane helix</keyword>
<organism evidence="3 4">
    <name type="scientific">Engystomops pustulosus</name>
    <name type="common">Tungara frog</name>
    <name type="synonym">Physalaemus pustulosus</name>
    <dbReference type="NCBI Taxonomy" id="76066"/>
    <lineage>
        <taxon>Eukaryota</taxon>
        <taxon>Metazoa</taxon>
        <taxon>Chordata</taxon>
        <taxon>Craniata</taxon>
        <taxon>Vertebrata</taxon>
        <taxon>Euteleostomi</taxon>
        <taxon>Amphibia</taxon>
        <taxon>Batrachia</taxon>
        <taxon>Anura</taxon>
        <taxon>Neobatrachia</taxon>
        <taxon>Hyloidea</taxon>
        <taxon>Leptodactylidae</taxon>
        <taxon>Leiuperinae</taxon>
        <taxon>Engystomops</taxon>
    </lineage>
</organism>
<dbReference type="Proteomes" id="UP000824782">
    <property type="component" value="Unassembled WGS sequence"/>
</dbReference>
<proteinExistence type="predicted"/>
<dbReference type="EMBL" id="WNYA01019330">
    <property type="protein sequence ID" value="KAG8538675.1"/>
    <property type="molecule type" value="Genomic_DNA"/>
</dbReference>
<dbReference type="GO" id="GO:0099604">
    <property type="term" value="F:ligand-gated calcium channel activity"/>
    <property type="evidence" value="ECO:0007669"/>
    <property type="project" value="TreeGrafter"/>
</dbReference>
<reference evidence="3" key="1">
    <citation type="thesis" date="2020" institute="ProQuest LLC" country="789 East Eisenhower Parkway, Ann Arbor, MI, USA">
        <title>Comparative Genomics and Chromosome Evolution.</title>
        <authorList>
            <person name="Mudd A.B."/>
        </authorList>
    </citation>
    <scope>NUCLEOTIDE SEQUENCE</scope>
    <source>
        <strain evidence="3">237g6f4</strain>
        <tissue evidence="3">Blood</tissue>
    </source>
</reference>
<dbReference type="GO" id="GO:0051209">
    <property type="term" value="P:release of sequestered calcium ion into cytosol"/>
    <property type="evidence" value="ECO:0007669"/>
    <property type="project" value="TreeGrafter"/>
</dbReference>
<sequence>MKDVFFFLFLLAVWVVSFGVAKQAILIHNEIRVDWIFRGVVYHSYMTLFGQIPSYIDGVNFNIDQCTVNGTDPNKQKCPESNKENHQPVFPQWLTVLLLCLYLLFTNILLLNLLIAMFKCHSDVPLPQQSEVFLQSSQIFLFNYRPFRSFHKSLNFPLL</sequence>
<dbReference type="PANTHER" id="PTHR13800:SF2">
    <property type="entry name" value="TRANSIENT RECEPTOR POTENTIAL CATION CHANNEL SUBFAMILY M MEMBER 2"/>
    <property type="match status" value="1"/>
</dbReference>
<evidence type="ECO:0000256" key="2">
    <source>
        <dbReference type="SAM" id="SignalP"/>
    </source>
</evidence>
<evidence type="ECO:0000313" key="3">
    <source>
        <dbReference type="EMBL" id="KAG8538675.1"/>
    </source>
</evidence>
<name>A0AAV6YSB4_ENGPU</name>
<comment type="caution">
    <text evidence="3">The sequence shown here is derived from an EMBL/GenBank/DDBJ whole genome shotgun (WGS) entry which is preliminary data.</text>
</comment>
<accession>A0AAV6YSB4</accession>
<keyword evidence="4" id="KW-1185">Reference proteome</keyword>
<dbReference type="GO" id="GO:0005886">
    <property type="term" value="C:plasma membrane"/>
    <property type="evidence" value="ECO:0007669"/>
    <property type="project" value="TreeGrafter"/>
</dbReference>
<evidence type="ECO:0000313" key="4">
    <source>
        <dbReference type="Proteomes" id="UP000824782"/>
    </source>
</evidence>
<keyword evidence="2" id="KW-0732">Signal</keyword>
<gene>
    <name evidence="3" type="ORF">GDO81_022232</name>
</gene>
<keyword evidence="1" id="KW-0812">Transmembrane</keyword>
<keyword evidence="1" id="KW-0472">Membrane</keyword>
<dbReference type="InterPro" id="IPR050927">
    <property type="entry name" value="TRPM"/>
</dbReference>
<dbReference type="PANTHER" id="PTHR13800">
    <property type="entry name" value="TRANSIENT RECEPTOR POTENTIAL CATION CHANNEL, SUBFAMILY M, MEMBER 6"/>
    <property type="match status" value="1"/>
</dbReference>